<sequence>MNYQIGQIIFADDPVIVNEGLDTIELVVTNSGDRTIQVCSHYHFFEANTALKFDREKAFGYRLDIPAGNAIRFEPGEEKKVTLVTYKGNKNLYGFMGVTMGNIEDPQVKKAAVEKMNAILKECE</sequence>
<reference evidence="3" key="1">
    <citation type="submission" date="2020-08" db="EMBL/GenBank/DDBJ databases">
        <title>Genome public.</title>
        <authorList>
            <person name="Liu C."/>
            <person name="Sun Q."/>
        </authorList>
    </citation>
    <scope>NUCLEOTIDE SEQUENCE</scope>
    <source>
        <strain evidence="3">BX12</strain>
    </source>
</reference>
<keyword evidence="1 3" id="KW-0378">Hydrolase</keyword>
<dbReference type="NCBIfam" id="TIGR00192">
    <property type="entry name" value="urease_beta"/>
    <property type="match status" value="1"/>
</dbReference>
<evidence type="ECO:0000313" key="3">
    <source>
        <dbReference type="EMBL" id="MBC6679436.1"/>
    </source>
</evidence>
<gene>
    <name evidence="3" type="ORF">H9L42_06310</name>
</gene>
<dbReference type="SUPFAM" id="SSF51278">
    <property type="entry name" value="Urease, beta-subunit"/>
    <property type="match status" value="1"/>
</dbReference>
<evidence type="ECO:0000313" key="4">
    <source>
        <dbReference type="Proteomes" id="UP000602647"/>
    </source>
</evidence>
<dbReference type="Gene3D" id="2.10.150.10">
    <property type="entry name" value="Urease, beta subunit"/>
    <property type="match status" value="1"/>
</dbReference>
<dbReference type="RefSeq" id="WP_187302542.1">
    <property type="nucleotide sequence ID" value="NZ_CBCTON010000010.1"/>
</dbReference>
<dbReference type="InterPro" id="IPR002019">
    <property type="entry name" value="Urease_beta-like"/>
</dbReference>
<dbReference type="EC" id="3.5.1.5" evidence="3"/>
<comment type="catalytic activity">
    <reaction evidence="2">
        <text>urea + 2 H2O + H(+) = hydrogencarbonate + 2 NH4(+)</text>
        <dbReference type="Rhea" id="RHEA:20557"/>
        <dbReference type="ChEBI" id="CHEBI:15377"/>
        <dbReference type="ChEBI" id="CHEBI:15378"/>
        <dbReference type="ChEBI" id="CHEBI:16199"/>
        <dbReference type="ChEBI" id="CHEBI:17544"/>
        <dbReference type="ChEBI" id="CHEBI:28938"/>
        <dbReference type="EC" id="3.5.1.5"/>
    </reaction>
</comment>
<evidence type="ECO:0000256" key="2">
    <source>
        <dbReference type="ARBA" id="ARBA00047778"/>
    </source>
</evidence>
<dbReference type="CDD" id="cd00407">
    <property type="entry name" value="Urease_beta"/>
    <property type="match status" value="1"/>
</dbReference>
<dbReference type="Proteomes" id="UP000602647">
    <property type="component" value="Unassembled WGS sequence"/>
</dbReference>
<proteinExistence type="predicted"/>
<accession>A0A923SQB5</accession>
<dbReference type="GO" id="GO:0035550">
    <property type="term" value="C:urease complex"/>
    <property type="evidence" value="ECO:0007669"/>
    <property type="project" value="InterPro"/>
</dbReference>
<dbReference type="EMBL" id="JACRYT010000004">
    <property type="protein sequence ID" value="MBC6679436.1"/>
    <property type="molecule type" value="Genomic_DNA"/>
</dbReference>
<organism evidence="3 4">
    <name type="scientific">Zhenpiania hominis</name>
    <dbReference type="NCBI Taxonomy" id="2763644"/>
    <lineage>
        <taxon>Bacteria</taxon>
        <taxon>Bacillati</taxon>
        <taxon>Bacillota</taxon>
        <taxon>Clostridia</taxon>
        <taxon>Peptostreptococcales</taxon>
        <taxon>Anaerovoracaceae</taxon>
        <taxon>Zhenpiania</taxon>
    </lineage>
</organism>
<dbReference type="NCBIfam" id="NF009682">
    <property type="entry name" value="PRK13203.1"/>
    <property type="match status" value="1"/>
</dbReference>
<evidence type="ECO:0000256" key="1">
    <source>
        <dbReference type="ARBA" id="ARBA00022801"/>
    </source>
</evidence>
<dbReference type="InterPro" id="IPR036461">
    <property type="entry name" value="Urease_betasu_sf"/>
</dbReference>
<keyword evidence="4" id="KW-1185">Reference proteome</keyword>
<dbReference type="PANTHER" id="PTHR33569:SF1">
    <property type="entry name" value="UREASE"/>
    <property type="match status" value="1"/>
</dbReference>
<protein>
    <submittedName>
        <fullName evidence="3">Urease subunit beta</fullName>
        <ecNumber evidence="3">3.5.1.5</ecNumber>
    </submittedName>
</protein>
<name>A0A923SQB5_9FIRM</name>
<dbReference type="PANTHER" id="PTHR33569">
    <property type="entry name" value="UREASE"/>
    <property type="match status" value="1"/>
</dbReference>
<dbReference type="AlphaFoldDB" id="A0A923SQB5"/>
<dbReference type="Pfam" id="PF00699">
    <property type="entry name" value="Urease_beta"/>
    <property type="match status" value="1"/>
</dbReference>
<dbReference type="GO" id="GO:0009039">
    <property type="term" value="F:urease activity"/>
    <property type="evidence" value="ECO:0007669"/>
    <property type="project" value="UniProtKB-EC"/>
</dbReference>
<dbReference type="InterPro" id="IPR050069">
    <property type="entry name" value="Urease_subunit"/>
</dbReference>
<dbReference type="GO" id="GO:0043419">
    <property type="term" value="P:urea catabolic process"/>
    <property type="evidence" value="ECO:0007669"/>
    <property type="project" value="InterPro"/>
</dbReference>
<comment type="caution">
    <text evidence="3">The sequence shown here is derived from an EMBL/GenBank/DDBJ whole genome shotgun (WGS) entry which is preliminary data.</text>
</comment>